<evidence type="ECO:0000259" key="6">
    <source>
        <dbReference type="Pfam" id="PF01266"/>
    </source>
</evidence>
<feature type="domain" description="FAD dependent oxidoreductase" evidence="6">
    <location>
        <begin position="2"/>
        <end position="382"/>
    </location>
</feature>
<evidence type="ECO:0000313" key="7">
    <source>
        <dbReference type="EMBL" id="CAB4346047.1"/>
    </source>
</evidence>
<dbReference type="PANTHER" id="PTHR43104:SF2">
    <property type="entry name" value="L-2-HYDROXYGLUTARATE DEHYDROGENASE, MITOCHONDRIAL"/>
    <property type="match status" value="1"/>
</dbReference>
<dbReference type="InterPro" id="IPR006076">
    <property type="entry name" value="FAD-dep_OxRdtase"/>
</dbReference>
<gene>
    <name evidence="7" type="ORF">UFOPK3547_01232</name>
</gene>
<protein>
    <submittedName>
        <fullName evidence="7">Unannotated protein</fullName>
    </submittedName>
</protein>
<evidence type="ECO:0000256" key="5">
    <source>
        <dbReference type="ARBA" id="ARBA00037941"/>
    </source>
</evidence>
<keyword evidence="4" id="KW-0560">Oxidoreductase</keyword>
<evidence type="ECO:0000256" key="1">
    <source>
        <dbReference type="ARBA" id="ARBA00001974"/>
    </source>
</evidence>
<dbReference type="SUPFAM" id="SSF51905">
    <property type="entry name" value="FAD/NAD(P)-binding domain"/>
    <property type="match status" value="1"/>
</dbReference>
<dbReference type="InterPro" id="IPR036188">
    <property type="entry name" value="FAD/NAD-bd_sf"/>
</dbReference>
<dbReference type="EMBL" id="CAESAN010000109">
    <property type="protein sequence ID" value="CAB4346047.1"/>
    <property type="molecule type" value="Genomic_DNA"/>
</dbReference>
<reference evidence="7" key="1">
    <citation type="submission" date="2020-05" db="EMBL/GenBank/DDBJ databases">
        <authorList>
            <person name="Chiriac C."/>
            <person name="Salcher M."/>
            <person name="Ghai R."/>
            <person name="Kavagutti S V."/>
        </authorList>
    </citation>
    <scope>NUCLEOTIDE SEQUENCE</scope>
</reference>
<evidence type="ECO:0000256" key="3">
    <source>
        <dbReference type="ARBA" id="ARBA00022827"/>
    </source>
</evidence>
<evidence type="ECO:0000256" key="2">
    <source>
        <dbReference type="ARBA" id="ARBA00022630"/>
    </source>
</evidence>
<proteinExistence type="inferred from homology"/>
<dbReference type="Gene3D" id="3.50.50.60">
    <property type="entry name" value="FAD/NAD(P)-binding domain"/>
    <property type="match status" value="1"/>
</dbReference>
<evidence type="ECO:0000256" key="4">
    <source>
        <dbReference type="ARBA" id="ARBA00023002"/>
    </source>
</evidence>
<keyword evidence="3" id="KW-0274">FAD</keyword>
<dbReference type="AlphaFoldDB" id="A0A6J5ZZ15"/>
<dbReference type="Pfam" id="PF01266">
    <property type="entry name" value="DAO"/>
    <property type="match status" value="1"/>
</dbReference>
<dbReference type="NCBIfam" id="NF008726">
    <property type="entry name" value="PRK11728.1"/>
    <property type="match status" value="1"/>
</dbReference>
<dbReference type="GO" id="GO:0005737">
    <property type="term" value="C:cytoplasm"/>
    <property type="evidence" value="ECO:0007669"/>
    <property type="project" value="TreeGrafter"/>
</dbReference>
<organism evidence="7">
    <name type="scientific">freshwater metagenome</name>
    <dbReference type="NCBI Taxonomy" id="449393"/>
    <lineage>
        <taxon>unclassified sequences</taxon>
        <taxon>metagenomes</taxon>
        <taxon>ecological metagenomes</taxon>
    </lineage>
</organism>
<name>A0A6J5ZZ15_9ZZZZ</name>
<sequence>MGGGIVGLAVAREALIRQPGLSVLLLEAEDLLAGHQSSHNSGVIHAGIYYKPGSLKAKLCREGSQLLYETCAELGVPTDRIGKLIVATSADELPALDRLEQRAQANGILVDRLEPAGLRELEPYAGGIAALHSPDTGIVDYGLLCKELAGDLRARGGVVVTGCAAERISNSADGAIVHHRQGETRAGAVIACAGLQSDRLAEASGESADPRIVPFRGAYFELRRPELVRGLIYPVPDPSLPFLGVHLTRRIGGDVVVGPTAIPALARGNYRPAAVNLADAASTLAWPGSYRMAWRWRKHARRELGWALSARSYAKEAKRLVPQLKPDDLEPSFAGLRAQAVDRSGELADDFVFSGHGRVLQLRNAPSPAATASLAIARYCCDRLGAIPAGEPSTSPAA</sequence>
<accession>A0A6J5ZZ15</accession>
<dbReference type="Gene3D" id="3.30.9.10">
    <property type="entry name" value="D-Amino Acid Oxidase, subunit A, domain 2"/>
    <property type="match status" value="1"/>
</dbReference>
<dbReference type="GO" id="GO:0047545">
    <property type="term" value="F:(S)-2-hydroxyglutarate dehydrogenase activity"/>
    <property type="evidence" value="ECO:0007669"/>
    <property type="project" value="TreeGrafter"/>
</dbReference>
<dbReference type="PANTHER" id="PTHR43104">
    <property type="entry name" value="L-2-HYDROXYGLUTARATE DEHYDROGENASE, MITOCHONDRIAL"/>
    <property type="match status" value="1"/>
</dbReference>
<keyword evidence="2" id="KW-0285">Flavoprotein</keyword>
<comment type="cofactor">
    <cofactor evidence="1">
        <name>FAD</name>
        <dbReference type="ChEBI" id="CHEBI:57692"/>
    </cofactor>
</comment>
<comment type="similarity">
    <text evidence="5">Belongs to the L2HGDH family.</text>
</comment>